<evidence type="ECO:0000256" key="4">
    <source>
        <dbReference type="ARBA" id="ARBA00023015"/>
    </source>
</evidence>
<sequence>MSRHNQLIDLTTPEPEPIPKSKRKQVQEVDLRSPPPGPRPRHEPKPAPKAQFIDLTEDLSDDPDEVQNSSSNSAAPGRTNRPSLSKSTPSASSGAPTFSAKPNLGERSANSPVIKSSPKTSKPASQREQSVPLSRPRFRVPSPVPERHPSSNFPNLPGLERPTKQGSLATSIQKKPDAERPQQQPLVKVEPSTGVKSEGQQSKRADSQSLRKTLPQKLEIAPSKPASPQQTQRTNAAPAPEGRESILLGTQSQINNNAPELRSAQSNLGNTSLPPKSVAPEHTHSRSASAQSQLKSTVTAPEKSQFKNGSIQSQLRSNATQPASKASVTHTGYLSKEDGEKSGRQAIESTPGIFAAAQGKKMVMNSFNGPRPHTDSPSESSRGRTGGQNVITNTSSVMKPSELDDSVDFKALLLGFKEDMEVTHAFNVAYLSEEASKMTSKDASQTHPAKELSPFASMKSIENILAGPEGSNVLSFKAGVPDNKGKLTLSTSRVVSNLITCDYVPIPKYTSLTFIHRNILCPDDGKPKVRLQEDELGSNGDISDDDLDKPHKAHPYEPYWQAEYKKRLYGNIQFWLEECKIKCTQEDLEKYLISQNTGFQNKFVERNGTLYDAKLCTDTYQVARRFTNAFDKVFEDKQLLYAKKGKKGKNGMNLYEPLKVNLQHVLLSKGRQDELLELENSSKPGLLSLDNHQQAPQTPMSAVETYTTLTCLICGVIECQTHGEFTEDEAGFLTKPERITIQPDDLLRKHIERQEKLGSDRNDANQSPCSSDCYLVVGAGTTPFRALTEAEINDISLLLISLGRLTDRSCYIAFGLGLPCSRVFQEIDRQEQEKKIIPPQPKLSEAGIRAAKIAWYDNKRKVLDPDWKEMTCTHIQEERTQAVPCHHAGPCSVDVNCPCFLESLLCEDMCSCSDDCPRRFTGCSCRSNGKSCLDGMCICKEMNRECGTHCSCGALERLNPANRHNDDLFATGCQNVVLQRGVPKATLVGISQLAGQGLYAGEPILKGDYIDEYCSELISQGEADRRGIVYDRHGLSFLFDLNKEWALDGHRYANKTRFINHASTFQTGLNCKAEILWVNGEHRIKFYALRDIEAGEELLFNYGKVFAEKHNLNKKLPKMQISKKLAAEGAKESGGASRSTKGGRATRGGHGLSGRAGKHGQKDRDEDDEEEVPEEEDPAELEILNRIAENAGIDDEDYEEDGNVCWYPGCRKKYARIENLRKHQRQMGHGGI</sequence>
<dbReference type="OrthoDB" id="6141102at2759"/>
<dbReference type="Gene3D" id="2.170.270.10">
    <property type="entry name" value="SET domain"/>
    <property type="match status" value="1"/>
</dbReference>
<feature type="compositionally biased region" description="Acidic residues" evidence="6">
    <location>
        <begin position="55"/>
        <end position="65"/>
    </location>
</feature>
<dbReference type="GO" id="GO:0003682">
    <property type="term" value="F:chromatin binding"/>
    <property type="evidence" value="ECO:0007669"/>
    <property type="project" value="TreeGrafter"/>
</dbReference>
<feature type="region of interest" description="Disordered" evidence="6">
    <location>
        <begin position="364"/>
        <end position="392"/>
    </location>
</feature>
<keyword evidence="10" id="KW-1185">Reference proteome</keyword>
<feature type="compositionally biased region" description="Polar residues" evidence="6">
    <location>
        <begin position="286"/>
        <end position="299"/>
    </location>
</feature>
<keyword evidence="4" id="KW-0805">Transcription regulation</keyword>
<organism evidence="9 10">
    <name type="scientific">Hymenoscyphus fraxineus</name>
    <dbReference type="NCBI Taxonomy" id="746836"/>
    <lineage>
        <taxon>Eukaryota</taxon>
        <taxon>Fungi</taxon>
        <taxon>Dikarya</taxon>
        <taxon>Ascomycota</taxon>
        <taxon>Pezizomycotina</taxon>
        <taxon>Leotiomycetes</taxon>
        <taxon>Helotiales</taxon>
        <taxon>Helotiaceae</taxon>
        <taxon>Hymenoscyphus</taxon>
    </lineage>
</organism>
<dbReference type="GO" id="GO:0031507">
    <property type="term" value="P:heterochromatin formation"/>
    <property type="evidence" value="ECO:0007669"/>
    <property type="project" value="TreeGrafter"/>
</dbReference>
<comment type="caution">
    <text evidence="9">The sequence shown here is derived from an EMBL/GenBank/DDBJ whole genome shotgun (WGS) entry which is preliminary data.</text>
</comment>
<dbReference type="Pfam" id="PF00856">
    <property type="entry name" value="SET"/>
    <property type="match status" value="1"/>
</dbReference>
<dbReference type="InterPro" id="IPR045318">
    <property type="entry name" value="EZH1/2-like"/>
</dbReference>
<evidence type="ECO:0000256" key="3">
    <source>
        <dbReference type="ARBA" id="ARBA00022691"/>
    </source>
</evidence>
<dbReference type="PROSITE" id="PS50280">
    <property type="entry name" value="SET"/>
    <property type="match status" value="1"/>
</dbReference>
<evidence type="ECO:0000256" key="5">
    <source>
        <dbReference type="ARBA" id="ARBA00023163"/>
    </source>
</evidence>
<name>A0A9N9PYN2_9HELO</name>
<feature type="compositionally biased region" description="Polar residues" evidence="6">
    <location>
        <begin position="306"/>
        <end position="332"/>
    </location>
</feature>
<dbReference type="SUPFAM" id="SSF82199">
    <property type="entry name" value="SET domain"/>
    <property type="match status" value="1"/>
</dbReference>
<dbReference type="SMART" id="SM00317">
    <property type="entry name" value="SET"/>
    <property type="match status" value="1"/>
</dbReference>
<feature type="compositionally biased region" description="Polar residues" evidence="6">
    <location>
        <begin position="226"/>
        <end position="235"/>
    </location>
</feature>
<gene>
    <name evidence="9" type="ORF">HYFRA_00008265</name>
</gene>
<dbReference type="EMBL" id="CAJVRL010000099">
    <property type="protein sequence ID" value="CAG8960545.1"/>
    <property type="molecule type" value="Genomic_DNA"/>
</dbReference>
<feature type="compositionally biased region" description="Polar residues" evidence="6">
    <location>
        <begin position="108"/>
        <end position="129"/>
    </location>
</feature>
<proteinExistence type="predicted"/>
<feature type="compositionally biased region" description="Low complexity" evidence="6">
    <location>
        <begin position="82"/>
        <end position="100"/>
    </location>
</feature>
<feature type="region of interest" description="Disordered" evidence="6">
    <location>
        <begin position="1"/>
        <end position="345"/>
    </location>
</feature>
<evidence type="ECO:0008006" key="11">
    <source>
        <dbReference type="Google" id="ProtNLM"/>
    </source>
</evidence>
<dbReference type="InterPro" id="IPR046341">
    <property type="entry name" value="SET_dom_sf"/>
</dbReference>
<feature type="domain" description="SET" evidence="7">
    <location>
        <begin position="974"/>
        <end position="1103"/>
    </location>
</feature>
<feature type="domain" description="CXC" evidence="8">
    <location>
        <begin position="858"/>
        <end position="971"/>
    </location>
</feature>
<evidence type="ECO:0000313" key="10">
    <source>
        <dbReference type="Proteomes" id="UP000696280"/>
    </source>
</evidence>
<feature type="compositionally biased region" description="Acidic residues" evidence="6">
    <location>
        <begin position="1165"/>
        <end position="1180"/>
    </location>
</feature>
<feature type="region of interest" description="Disordered" evidence="6">
    <location>
        <begin position="1124"/>
        <end position="1198"/>
    </location>
</feature>
<dbReference type="AlphaFoldDB" id="A0A9N9PYN2"/>
<feature type="compositionally biased region" description="Low complexity" evidence="6">
    <location>
        <begin position="130"/>
        <end position="141"/>
    </location>
</feature>
<dbReference type="GO" id="GO:0032259">
    <property type="term" value="P:methylation"/>
    <property type="evidence" value="ECO:0007669"/>
    <property type="project" value="UniProtKB-KW"/>
</dbReference>
<feature type="compositionally biased region" description="Polar residues" evidence="6">
    <location>
        <begin position="248"/>
        <end position="274"/>
    </location>
</feature>
<dbReference type="CDD" id="cd10519">
    <property type="entry name" value="SET_EZH"/>
    <property type="match status" value="1"/>
</dbReference>
<dbReference type="PANTHER" id="PTHR45747:SF4">
    <property type="entry name" value="HISTONE-LYSINE N-METHYLTRANSFERASE E(Z)"/>
    <property type="match status" value="1"/>
</dbReference>
<dbReference type="PROSITE" id="PS00028">
    <property type="entry name" value="ZINC_FINGER_C2H2_1"/>
    <property type="match status" value="1"/>
</dbReference>
<keyword evidence="3" id="KW-0949">S-adenosyl-L-methionine</keyword>
<dbReference type="InterPro" id="IPR001214">
    <property type="entry name" value="SET_dom"/>
</dbReference>
<evidence type="ECO:0000256" key="6">
    <source>
        <dbReference type="SAM" id="MobiDB-lite"/>
    </source>
</evidence>
<keyword evidence="2" id="KW-0808">Transferase</keyword>
<dbReference type="InterPro" id="IPR013087">
    <property type="entry name" value="Znf_C2H2_type"/>
</dbReference>
<keyword evidence="5" id="KW-0804">Transcription</keyword>
<evidence type="ECO:0000256" key="1">
    <source>
        <dbReference type="ARBA" id="ARBA00022603"/>
    </source>
</evidence>
<dbReference type="Proteomes" id="UP000696280">
    <property type="component" value="Unassembled WGS sequence"/>
</dbReference>
<feature type="compositionally biased region" description="Gly residues" evidence="6">
    <location>
        <begin position="1145"/>
        <end position="1154"/>
    </location>
</feature>
<dbReference type="GO" id="GO:0005634">
    <property type="term" value="C:nucleus"/>
    <property type="evidence" value="ECO:0007669"/>
    <property type="project" value="TreeGrafter"/>
</dbReference>
<dbReference type="Pfam" id="PF21509">
    <property type="entry name" value="Ezh2-like__CXC_fung"/>
    <property type="match status" value="1"/>
</dbReference>
<dbReference type="PANTHER" id="PTHR45747">
    <property type="entry name" value="HISTONE-LYSINE N-METHYLTRANSFERASE E(Z)"/>
    <property type="match status" value="1"/>
</dbReference>
<dbReference type="InterPro" id="IPR048360">
    <property type="entry name" value="Ezh2_CXC_fung"/>
</dbReference>
<dbReference type="InterPro" id="IPR026489">
    <property type="entry name" value="CXC_dom"/>
</dbReference>
<evidence type="ECO:0000259" key="7">
    <source>
        <dbReference type="PROSITE" id="PS50280"/>
    </source>
</evidence>
<dbReference type="GO" id="GO:0046976">
    <property type="term" value="F:histone H3K27 methyltransferase activity"/>
    <property type="evidence" value="ECO:0007669"/>
    <property type="project" value="TreeGrafter"/>
</dbReference>
<reference evidence="9" key="1">
    <citation type="submission" date="2021-07" db="EMBL/GenBank/DDBJ databases">
        <authorList>
            <person name="Durling M."/>
        </authorList>
    </citation>
    <scope>NUCLEOTIDE SEQUENCE</scope>
</reference>
<evidence type="ECO:0000256" key="2">
    <source>
        <dbReference type="ARBA" id="ARBA00022679"/>
    </source>
</evidence>
<dbReference type="PROSITE" id="PS51633">
    <property type="entry name" value="CXC"/>
    <property type="match status" value="1"/>
</dbReference>
<evidence type="ECO:0000259" key="8">
    <source>
        <dbReference type="PROSITE" id="PS51633"/>
    </source>
</evidence>
<evidence type="ECO:0000313" key="9">
    <source>
        <dbReference type="EMBL" id="CAG8960545.1"/>
    </source>
</evidence>
<keyword evidence="1" id="KW-0489">Methyltransferase</keyword>
<accession>A0A9N9PYN2</accession>
<protein>
    <recommendedName>
        <fullName evidence="11">SET domain-containing protein</fullName>
    </recommendedName>
</protein>
<feature type="compositionally biased region" description="Polar residues" evidence="6">
    <location>
        <begin position="164"/>
        <end position="173"/>
    </location>
</feature>